<name>A0ABT8JZ51_9MICC</name>
<dbReference type="Proteomes" id="UP001174209">
    <property type="component" value="Unassembled WGS sequence"/>
</dbReference>
<dbReference type="InterPro" id="IPR042070">
    <property type="entry name" value="PucR_C-HTH_sf"/>
</dbReference>
<dbReference type="InterPro" id="IPR025736">
    <property type="entry name" value="PucR_C-HTH_dom"/>
</dbReference>
<keyword evidence="4" id="KW-1185">Reference proteome</keyword>
<feature type="domain" description="PucR C-terminal helix-turn-helix" evidence="2">
    <location>
        <begin position="370"/>
        <end position="428"/>
    </location>
</feature>
<evidence type="ECO:0000313" key="3">
    <source>
        <dbReference type="EMBL" id="MDN4610102.1"/>
    </source>
</evidence>
<proteinExistence type="predicted"/>
<dbReference type="Pfam" id="PF13556">
    <property type="entry name" value="HTH_30"/>
    <property type="match status" value="1"/>
</dbReference>
<evidence type="ECO:0000259" key="2">
    <source>
        <dbReference type="Pfam" id="PF13556"/>
    </source>
</evidence>
<reference evidence="3" key="1">
    <citation type="submission" date="2023-06" db="EMBL/GenBank/DDBJ databases">
        <title>MT1 and MT2 Draft Genomes of Novel Species.</title>
        <authorList>
            <person name="Venkateswaran K."/>
        </authorList>
    </citation>
    <scope>NUCLEOTIDE SEQUENCE</scope>
    <source>
        <strain evidence="3">IIF3SC-B10</strain>
    </source>
</reference>
<comment type="caution">
    <text evidence="3">The sequence shown here is derived from an EMBL/GenBank/DDBJ whole genome shotgun (WGS) entry which is preliminary data.</text>
</comment>
<evidence type="ECO:0000313" key="4">
    <source>
        <dbReference type="Proteomes" id="UP001174209"/>
    </source>
</evidence>
<gene>
    <name evidence="3" type="ORF">P5G52_04400</name>
</gene>
<dbReference type="PANTHER" id="PTHR33744">
    <property type="entry name" value="CARBOHYDRATE DIACID REGULATOR"/>
    <property type="match status" value="1"/>
</dbReference>
<dbReference type="EMBL" id="JAROCG010000001">
    <property type="protein sequence ID" value="MDN4610102.1"/>
    <property type="molecule type" value="Genomic_DNA"/>
</dbReference>
<accession>A0ABT8JZ51</accession>
<dbReference type="Gene3D" id="1.10.10.2840">
    <property type="entry name" value="PucR C-terminal helix-turn-helix domain"/>
    <property type="match status" value="1"/>
</dbReference>
<protein>
    <submittedName>
        <fullName evidence="3">Helix-turn-helix domain-containing protein</fullName>
    </submittedName>
</protein>
<dbReference type="RefSeq" id="WP_301225033.1">
    <property type="nucleotide sequence ID" value="NZ_JAROCG010000001.1"/>
</dbReference>
<sequence>MQNQAIEDVVESIAQKLGRGLSLEDPDGALLAYSSHQTSADRVRVNFLLSKKVPADVSEWQLRHGIARAVRAVAVPANEELGMLGRVCVPLLVRGFRVGYLWVQQQSDDDPASGILAALPAVRPTIDRLAELLLETDTASSERRTQREATFLAACRGVAAAVEELRGWRELGGGPWRVAVVHELTGAGPDRPTTAAPGGTTRGSAPGSRVERATPGRTEPAGGEGYDPHEAALLQRTLALQATVGVAPVLFSAGASTFAVLLCSPDIGRRALQEVLDRYRDEVSKRAGRPAGRVVLGLGEPAADLRGLADTFSQAQHTVQAAAVDPQLGDVSSYAEIGVYQFLGSVGWQAPAQGSVHFGELSDADRVGELLPVLELLYDKNGSVQDVAVQLHLHRSSVYNRLARIRSLIGADPLGGMVRLELHLALKARRWRSRPRFEQS</sequence>
<feature type="region of interest" description="Disordered" evidence="1">
    <location>
        <begin position="186"/>
        <end position="227"/>
    </location>
</feature>
<dbReference type="InterPro" id="IPR051448">
    <property type="entry name" value="CdaR-like_regulators"/>
</dbReference>
<organism evidence="3 4">
    <name type="scientific">Arthrobacter burdickii</name>
    <dbReference type="NCBI Taxonomy" id="3035920"/>
    <lineage>
        <taxon>Bacteria</taxon>
        <taxon>Bacillati</taxon>
        <taxon>Actinomycetota</taxon>
        <taxon>Actinomycetes</taxon>
        <taxon>Micrococcales</taxon>
        <taxon>Micrococcaceae</taxon>
        <taxon>Arthrobacter</taxon>
    </lineage>
</organism>
<dbReference type="PANTHER" id="PTHR33744:SF17">
    <property type="entry name" value="CONSERVED PROTEIN"/>
    <property type="match status" value="1"/>
</dbReference>
<feature type="compositionally biased region" description="Low complexity" evidence="1">
    <location>
        <begin position="186"/>
        <end position="208"/>
    </location>
</feature>
<evidence type="ECO:0000256" key="1">
    <source>
        <dbReference type="SAM" id="MobiDB-lite"/>
    </source>
</evidence>